<feature type="transmembrane region" description="Helical" evidence="2">
    <location>
        <begin position="235"/>
        <end position="253"/>
    </location>
</feature>
<gene>
    <name evidence="3" type="ORF">EII10_05310</name>
</gene>
<keyword evidence="4" id="KW-1185">Reference proteome</keyword>
<dbReference type="Proteomes" id="UP000271272">
    <property type="component" value="Unassembled WGS sequence"/>
</dbReference>
<dbReference type="EMBL" id="RQZC01000005">
    <property type="protein sequence ID" value="RRD29726.1"/>
    <property type="molecule type" value="Genomic_DNA"/>
</dbReference>
<reference evidence="3 4" key="1">
    <citation type="submission" date="2018-11" db="EMBL/GenBank/DDBJ databases">
        <title>Genomes From Bacteria Associated with the Canine Oral Cavity: a Test Case for Automated Genome-Based Taxonomic Assignment.</title>
        <authorList>
            <person name="Coil D.A."/>
            <person name="Jospin G."/>
            <person name="Darling A.E."/>
            <person name="Wallis C."/>
            <person name="Davis I.J."/>
            <person name="Harris S."/>
            <person name="Eisen J.A."/>
            <person name="Holcombe L.J."/>
            <person name="O'Flynn C."/>
        </authorList>
    </citation>
    <scope>NUCLEOTIDE SEQUENCE [LARGE SCALE GENOMIC DNA]</scope>
    <source>
        <strain evidence="3 4">OH5050</strain>
    </source>
</reference>
<proteinExistence type="predicted"/>
<feature type="compositionally biased region" description="Polar residues" evidence="1">
    <location>
        <begin position="268"/>
        <end position="278"/>
    </location>
</feature>
<comment type="caution">
    <text evidence="3">The sequence shown here is derived from an EMBL/GenBank/DDBJ whole genome shotgun (WGS) entry which is preliminary data.</text>
</comment>
<dbReference type="AlphaFoldDB" id="A0A3P1V7U2"/>
<keyword evidence="2" id="KW-0812">Transmembrane</keyword>
<accession>A0A3P1V7U2</accession>
<dbReference type="OrthoDB" id="3261041at2"/>
<feature type="compositionally biased region" description="Low complexity" evidence="1">
    <location>
        <begin position="288"/>
        <end position="300"/>
    </location>
</feature>
<dbReference type="RefSeq" id="WP_124933460.1">
    <property type="nucleotide sequence ID" value="NZ_RQZC01000005.1"/>
</dbReference>
<feature type="transmembrane region" description="Helical" evidence="2">
    <location>
        <begin position="58"/>
        <end position="79"/>
    </location>
</feature>
<feature type="region of interest" description="Disordered" evidence="1">
    <location>
        <begin position="268"/>
        <end position="311"/>
    </location>
</feature>
<evidence type="ECO:0000256" key="2">
    <source>
        <dbReference type="SAM" id="Phobius"/>
    </source>
</evidence>
<keyword evidence="2" id="KW-1133">Transmembrane helix</keyword>
<keyword evidence="2" id="KW-0472">Membrane</keyword>
<sequence>MAATLIALRWRLTLGALRKNPWAVVGTIIGLLHGAGLLLGAGIGAVALGGLAAPADTAAVLGGLGALIVAGWAVVPLFLTGVDSTLDPRAIAAWTAPSPALARGLLAAAACGIPGVLTAVTLLLPAVVWLAAGEPAAAGLALLCAPAGLATCVLLSRLVVIRAGVWASRRGRETTAVIASILIMVAALIPSLVPRILEAQGAQALAGLRMAATALGLSPLGWSFSAPGLLVTGPAWAGPAAALGAWILPLALLRPWRLLVTRVMTSAGPSAGASQSYASGHRWRSRSHGSQAPAAGRAAAGAGGGAPTAPTAPTDAIPEVLPWAAGLTRLLPALPAACAATAARCLRYWRSDPRYLIQAIPVLMLPVLLVAMPVLGAARVSVNGQEVRTSMALGQAPTAMLLIVPVLVLMMGWSIHNDIGYDSTAVWSHMSAGVPGRQDLAGRALAALVWQTPVAAIGVAGISLWTGRWDAAPALIGGSLALHGCALAWSLLTSVLLPYEVVPPGASPLSSRTSGTALVAALLQALGILVILLAAAPVGAPAVAAVVTGRTSWGWLLIPVGAAWGAGALALSISRAGRLLDRRGPELLATIQSWPGHSQTA</sequence>
<feature type="transmembrane region" description="Helical" evidence="2">
    <location>
        <begin position="21"/>
        <end position="52"/>
    </location>
</feature>
<protein>
    <submittedName>
        <fullName evidence="3">Transporter</fullName>
    </submittedName>
</protein>
<feature type="transmembrane region" description="Helical" evidence="2">
    <location>
        <begin position="471"/>
        <end position="497"/>
    </location>
</feature>
<feature type="transmembrane region" description="Helical" evidence="2">
    <location>
        <begin position="518"/>
        <end position="547"/>
    </location>
</feature>
<feature type="transmembrane region" description="Helical" evidence="2">
    <location>
        <begin position="176"/>
        <end position="197"/>
    </location>
</feature>
<evidence type="ECO:0000313" key="3">
    <source>
        <dbReference type="EMBL" id="RRD29726.1"/>
    </source>
</evidence>
<feature type="transmembrane region" description="Helical" evidence="2">
    <location>
        <begin position="440"/>
        <end position="465"/>
    </location>
</feature>
<feature type="transmembrane region" description="Helical" evidence="2">
    <location>
        <begin position="136"/>
        <end position="155"/>
    </location>
</feature>
<evidence type="ECO:0000256" key="1">
    <source>
        <dbReference type="SAM" id="MobiDB-lite"/>
    </source>
</evidence>
<feature type="transmembrane region" description="Helical" evidence="2">
    <location>
        <begin position="398"/>
        <end position="419"/>
    </location>
</feature>
<feature type="transmembrane region" description="Helical" evidence="2">
    <location>
        <begin position="100"/>
        <end position="130"/>
    </location>
</feature>
<feature type="transmembrane region" description="Helical" evidence="2">
    <location>
        <begin position="553"/>
        <end position="573"/>
    </location>
</feature>
<organism evidence="3 4">
    <name type="scientific">Actinomyces bowdenii</name>
    <dbReference type="NCBI Taxonomy" id="131109"/>
    <lineage>
        <taxon>Bacteria</taxon>
        <taxon>Bacillati</taxon>
        <taxon>Actinomycetota</taxon>
        <taxon>Actinomycetes</taxon>
        <taxon>Actinomycetales</taxon>
        <taxon>Actinomycetaceae</taxon>
        <taxon>Actinomyces</taxon>
    </lineage>
</organism>
<name>A0A3P1V7U2_9ACTO</name>
<evidence type="ECO:0000313" key="4">
    <source>
        <dbReference type="Proteomes" id="UP000271272"/>
    </source>
</evidence>
<feature type="transmembrane region" description="Helical" evidence="2">
    <location>
        <begin position="355"/>
        <end position="378"/>
    </location>
</feature>